<dbReference type="STRING" id="131310.A0A0N5A6S2"/>
<reference evidence="8" key="1">
    <citation type="submission" date="2017-02" db="UniProtKB">
        <authorList>
            <consortium name="WormBaseParasite"/>
        </authorList>
    </citation>
    <scope>IDENTIFICATION</scope>
</reference>
<evidence type="ECO:0000256" key="4">
    <source>
        <dbReference type="ARBA" id="ARBA00022989"/>
    </source>
</evidence>
<dbReference type="PANTHER" id="PTHR23510">
    <property type="entry name" value="INNER MEMBRANE TRANSPORT PROTEIN YAJR"/>
    <property type="match status" value="1"/>
</dbReference>
<dbReference type="InterPro" id="IPR036259">
    <property type="entry name" value="MFS_trans_sf"/>
</dbReference>
<evidence type="ECO:0000256" key="1">
    <source>
        <dbReference type="ARBA" id="ARBA00004127"/>
    </source>
</evidence>
<dbReference type="GO" id="GO:0012505">
    <property type="term" value="C:endomembrane system"/>
    <property type="evidence" value="ECO:0007669"/>
    <property type="project" value="UniProtKB-SubCell"/>
</dbReference>
<keyword evidence="4 6" id="KW-1133">Transmembrane helix</keyword>
<keyword evidence="5 6" id="KW-0472">Membrane</keyword>
<feature type="transmembrane region" description="Helical" evidence="6">
    <location>
        <begin position="202"/>
        <end position="223"/>
    </location>
</feature>
<feature type="transmembrane region" description="Helical" evidence="6">
    <location>
        <begin position="135"/>
        <end position="155"/>
    </location>
</feature>
<protein>
    <submittedName>
        <fullName evidence="8">MFS domain-containing protein</fullName>
    </submittedName>
</protein>
<dbReference type="SUPFAM" id="SSF103473">
    <property type="entry name" value="MFS general substrate transporter"/>
    <property type="match status" value="1"/>
</dbReference>
<dbReference type="PANTHER" id="PTHR23510:SF3">
    <property type="entry name" value="MAJOR FACILITATOR SUPERFAMILY DOMAIN-CONTAINING PROTEIN 8"/>
    <property type="match status" value="1"/>
</dbReference>
<keyword evidence="2" id="KW-0813">Transport</keyword>
<organism evidence="7 8">
    <name type="scientific">Parastrongyloides trichosuri</name>
    <name type="common">Possum-specific nematode worm</name>
    <dbReference type="NCBI Taxonomy" id="131310"/>
    <lineage>
        <taxon>Eukaryota</taxon>
        <taxon>Metazoa</taxon>
        <taxon>Ecdysozoa</taxon>
        <taxon>Nematoda</taxon>
        <taxon>Chromadorea</taxon>
        <taxon>Rhabditida</taxon>
        <taxon>Tylenchina</taxon>
        <taxon>Panagrolaimomorpha</taxon>
        <taxon>Strongyloidoidea</taxon>
        <taxon>Strongyloididae</taxon>
        <taxon>Parastrongyloides</taxon>
    </lineage>
</organism>
<dbReference type="InterPro" id="IPR011701">
    <property type="entry name" value="MFS"/>
</dbReference>
<evidence type="ECO:0000256" key="5">
    <source>
        <dbReference type="ARBA" id="ARBA00023136"/>
    </source>
</evidence>
<dbReference type="Gene3D" id="1.20.1250.20">
    <property type="entry name" value="MFS general substrate transporter like domains"/>
    <property type="match status" value="1"/>
</dbReference>
<evidence type="ECO:0000256" key="2">
    <source>
        <dbReference type="ARBA" id="ARBA00022448"/>
    </source>
</evidence>
<name>A0A0N5A6S2_PARTI</name>
<evidence type="ECO:0000313" key="8">
    <source>
        <dbReference type="WBParaSite" id="PTRK_0001769200.1"/>
    </source>
</evidence>
<keyword evidence="7" id="KW-1185">Reference proteome</keyword>
<feature type="transmembrane region" description="Helical" evidence="6">
    <location>
        <begin position="176"/>
        <end position="196"/>
    </location>
</feature>
<dbReference type="GO" id="GO:0005765">
    <property type="term" value="C:lysosomal membrane"/>
    <property type="evidence" value="ECO:0007669"/>
    <property type="project" value="TreeGrafter"/>
</dbReference>
<sequence length="232" mass="26232">MVGVIVCITVMCVQHSVSTNIETIATQSMIAMYNWNDSEAVLYNGLLIAASAVISFINYMVQAFTFVHNIDQRKLLIFGLSVFLIHHSLNYPWNFYPDTLDHIPLTENGTEYSTIEYGGCSEMYSWCDYVKRVPIIIYCTTMIVCLGFGFPYTFAPNSTLYADILGPRRQGFMQGIFELFGSLARMVGPLIGTYLFNISGPIYTMMLQGILITLAIMLIVIFYKRLVPLKII</sequence>
<dbReference type="GO" id="GO:0022857">
    <property type="term" value="F:transmembrane transporter activity"/>
    <property type="evidence" value="ECO:0007669"/>
    <property type="project" value="InterPro"/>
</dbReference>
<feature type="transmembrane region" description="Helical" evidence="6">
    <location>
        <begin position="42"/>
        <end position="63"/>
    </location>
</feature>
<dbReference type="AlphaFoldDB" id="A0A0N5A6S2"/>
<dbReference type="WBParaSite" id="PTRK_0001769200.1">
    <property type="protein sequence ID" value="PTRK_0001769200.1"/>
    <property type="gene ID" value="PTRK_0001769200"/>
</dbReference>
<evidence type="ECO:0000256" key="3">
    <source>
        <dbReference type="ARBA" id="ARBA00022692"/>
    </source>
</evidence>
<accession>A0A0N5A6S2</accession>
<dbReference type="InterPro" id="IPR051068">
    <property type="entry name" value="MFS_Domain-Containing_Protein"/>
</dbReference>
<keyword evidence="3 6" id="KW-0812">Transmembrane</keyword>
<proteinExistence type="predicted"/>
<dbReference type="Proteomes" id="UP000038045">
    <property type="component" value="Unplaced"/>
</dbReference>
<evidence type="ECO:0000256" key="6">
    <source>
        <dbReference type="SAM" id="Phobius"/>
    </source>
</evidence>
<feature type="transmembrane region" description="Helical" evidence="6">
    <location>
        <begin position="75"/>
        <end position="93"/>
    </location>
</feature>
<dbReference type="Pfam" id="PF07690">
    <property type="entry name" value="MFS_1"/>
    <property type="match status" value="1"/>
</dbReference>
<comment type="subcellular location">
    <subcellularLocation>
        <location evidence="1">Endomembrane system</location>
        <topology evidence="1">Multi-pass membrane protein</topology>
    </subcellularLocation>
</comment>
<evidence type="ECO:0000313" key="7">
    <source>
        <dbReference type="Proteomes" id="UP000038045"/>
    </source>
</evidence>